<dbReference type="InterPro" id="IPR018511">
    <property type="entry name" value="Hemolysin-typ_Ca-bd_CS"/>
</dbReference>
<dbReference type="InterPro" id="IPR001343">
    <property type="entry name" value="Hemolysn_Ca-bd"/>
</dbReference>
<feature type="region of interest" description="Disordered" evidence="3">
    <location>
        <begin position="266"/>
        <end position="303"/>
    </location>
</feature>
<reference evidence="6" key="1">
    <citation type="journal article" date="2019" name="Int. J. Syst. Evol. Microbiol.">
        <title>The Global Catalogue of Microorganisms (GCM) 10K type strain sequencing project: providing services to taxonomists for standard genome sequencing and annotation.</title>
        <authorList>
            <consortium name="The Broad Institute Genomics Platform"/>
            <consortium name="The Broad Institute Genome Sequencing Center for Infectious Disease"/>
            <person name="Wu L."/>
            <person name="Ma J."/>
        </authorList>
    </citation>
    <scope>NUCLEOTIDE SEQUENCE [LARGE SCALE GENOMIC DNA]</scope>
    <source>
        <strain evidence="6">JCM 12696</strain>
    </source>
</reference>
<comment type="subcellular location">
    <subcellularLocation>
        <location evidence="1">Secreted</location>
    </subcellularLocation>
</comment>
<evidence type="ECO:0000256" key="1">
    <source>
        <dbReference type="ARBA" id="ARBA00004613"/>
    </source>
</evidence>
<keyword evidence="2" id="KW-0964">Secreted</keyword>
<evidence type="ECO:0000313" key="6">
    <source>
        <dbReference type="Proteomes" id="UP001501371"/>
    </source>
</evidence>
<sequence length="303" mass="30194">MPYPLMGHRVARTASALTLALGTGLTAPLFLAGTAAAAAPPATAAFSETDHAILYTAASGQANAVSVTASKTSGLEKVVYVIDDSVPISAGDGCTHPSSTDLTKVSCTVATLDSQDPYATLKLALGDGDDSVAYHNATDDSYYFASVDLGAGKDTYTDTGDVNGNTVRGGAGDDTLTAGLVTIASGGDGNDTIRAGEGTIAHGDNGNDTIYAEGEETAVDGGAGDDEIRGGAGRQSLSGGDGDDTIRGGAGNDYIYGGKGDDVLYGDGGDDTIYGNSGNDELYGGPGRDTLSGGPGKNIVRQD</sequence>
<dbReference type="PRINTS" id="PR00313">
    <property type="entry name" value="CABNDNGRPT"/>
</dbReference>
<evidence type="ECO:0000256" key="4">
    <source>
        <dbReference type="SAM" id="SignalP"/>
    </source>
</evidence>
<dbReference type="SUPFAM" id="SSF51120">
    <property type="entry name" value="beta-Roll"/>
    <property type="match status" value="1"/>
</dbReference>
<comment type="caution">
    <text evidence="5">The sequence shown here is derived from an EMBL/GenBank/DDBJ whole genome shotgun (WGS) entry which is preliminary data.</text>
</comment>
<feature type="signal peptide" evidence="4">
    <location>
        <begin position="1"/>
        <end position="38"/>
    </location>
</feature>
<evidence type="ECO:0000256" key="2">
    <source>
        <dbReference type="ARBA" id="ARBA00022525"/>
    </source>
</evidence>
<dbReference type="PANTHER" id="PTHR38340:SF1">
    <property type="entry name" value="S-LAYER PROTEIN"/>
    <property type="match status" value="1"/>
</dbReference>
<feature type="region of interest" description="Disordered" evidence="3">
    <location>
        <begin position="222"/>
        <end position="250"/>
    </location>
</feature>
<keyword evidence="4" id="KW-0732">Signal</keyword>
<dbReference type="Proteomes" id="UP001501371">
    <property type="component" value="Unassembled WGS sequence"/>
</dbReference>
<dbReference type="InterPro" id="IPR050557">
    <property type="entry name" value="RTX_toxin/Mannuronan_C5-epim"/>
</dbReference>
<organism evidence="5 6">
    <name type="scientific">Streptomyces hebeiensis</name>
    <dbReference type="NCBI Taxonomy" id="229486"/>
    <lineage>
        <taxon>Bacteria</taxon>
        <taxon>Bacillati</taxon>
        <taxon>Actinomycetota</taxon>
        <taxon>Actinomycetes</taxon>
        <taxon>Kitasatosporales</taxon>
        <taxon>Streptomycetaceae</taxon>
        <taxon>Streptomyces</taxon>
    </lineage>
</organism>
<gene>
    <name evidence="5" type="ORF">GCM10009654_48590</name>
</gene>
<evidence type="ECO:0000313" key="5">
    <source>
        <dbReference type="EMBL" id="GAA1185227.1"/>
    </source>
</evidence>
<proteinExistence type="predicted"/>
<dbReference type="RefSeq" id="WP_344280564.1">
    <property type="nucleotide sequence ID" value="NZ_BAAAKV010000048.1"/>
</dbReference>
<feature type="chain" id="PRO_5047282591" description="Calcium-binding protein" evidence="4">
    <location>
        <begin position="39"/>
        <end position="303"/>
    </location>
</feature>
<evidence type="ECO:0000256" key="3">
    <source>
        <dbReference type="SAM" id="MobiDB-lite"/>
    </source>
</evidence>
<protein>
    <recommendedName>
        <fullName evidence="7">Calcium-binding protein</fullName>
    </recommendedName>
</protein>
<dbReference type="InterPro" id="IPR011049">
    <property type="entry name" value="Serralysin-like_metalloprot_C"/>
</dbReference>
<keyword evidence="6" id="KW-1185">Reference proteome</keyword>
<dbReference type="Pfam" id="PF00353">
    <property type="entry name" value="HemolysinCabind"/>
    <property type="match status" value="4"/>
</dbReference>
<evidence type="ECO:0008006" key="7">
    <source>
        <dbReference type="Google" id="ProtNLM"/>
    </source>
</evidence>
<accession>A0ABP4FJI1</accession>
<name>A0ABP4FJI1_9ACTN</name>
<dbReference type="Gene3D" id="2.150.10.10">
    <property type="entry name" value="Serralysin-like metalloprotease, C-terminal"/>
    <property type="match status" value="2"/>
</dbReference>
<dbReference type="PANTHER" id="PTHR38340">
    <property type="entry name" value="S-LAYER PROTEIN"/>
    <property type="match status" value="1"/>
</dbReference>
<dbReference type="EMBL" id="BAAAKV010000048">
    <property type="protein sequence ID" value="GAA1185227.1"/>
    <property type="molecule type" value="Genomic_DNA"/>
</dbReference>
<dbReference type="PROSITE" id="PS00330">
    <property type="entry name" value="HEMOLYSIN_CALCIUM"/>
    <property type="match status" value="1"/>
</dbReference>